<proteinExistence type="predicted"/>
<dbReference type="Proteomes" id="UP000054544">
    <property type="component" value="Unassembled WGS sequence"/>
</dbReference>
<gene>
    <name evidence="1" type="ORF">H634G_00372</name>
</gene>
<accession>A0A0D9PCM7</accession>
<reference evidence="2" key="1">
    <citation type="journal article" date="2014" name="BMC Genomics">
        <title>The genome sequence of the biocontrol fungus Metarhizium anisopliae and comparative genomics of Metarhizium species.</title>
        <authorList>
            <person name="Pattemore J.A."/>
            <person name="Hane J.K."/>
            <person name="Williams A.H."/>
            <person name="Wilson B.A."/>
            <person name="Stodart B.J."/>
            <person name="Ash G.J."/>
        </authorList>
    </citation>
    <scope>NUCLEOTIDE SEQUENCE [LARGE SCALE GENOMIC DNA]</scope>
    <source>
        <strain evidence="2">BRIP 53293</strain>
    </source>
</reference>
<name>A0A0D9PCM7_METAN</name>
<dbReference type="AlphaFoldDB" id="A0A0D9PCM7"/>
<keyword evidence="2" id="KW-1185">Reference proteome</keyword>
<dbReference type="EMBL" id="KE384719">
    <property type="protein sequence ID" value="KJK84009.1"/>
    <property type="molecule type" value="Genomic_DNA"/>
</dbReference>
<sequence>MADDGQMKIVEDAEFFDYVCTSQIDEETFHFLGFKFLHLLKIVRIQNDLIVTREHISRTRQENLEKEKLSKLLDEHSEASPGYRS</sequence>
<organism evidence="1 2">
    <name type="scientific">Metarhizium anisopliae BRIP 53293</name>
    <dbReference type="NCBI Taxonomy" id="1291518"/>
    <lineage>
        <taxon>Eukaryota</taxon>
        <taxon>Fungi</taxon>
        <taxon>Dikarya</taxon>
        <taxon>Ascomycota</taxon>
        <taxon>Pezizomycotina</taxon>
        <taxon>Sordariomycetes</taxon>
        <taxon>Hypocreomycetidae</taxon>
        <taxon>Hypocreales</taxon>
        <taxon>Clavicipitaceae</taxon>
        <taxon>Metarhizium</taxon>
    </lineage>
</organism>
<evidence type="ECO:0000313" key="1">
    <source>
        <dbReference type="EMBL" id="KJK84009.1"/>
    </source>
</evidence>
<protein>
    <submittedName>
        <fullName evidence="1">Uncharacterized protein</fullName>
    </submittedName>
</protein>
<evidence type="ECO:0000313" key="2">
    <source>
        <dbReference type="Proteomes" id="UP000054544"/>
    </source>
</evidence>